<dbReference type="AlphaFoldDB" id="Q24SB1"/>
<proteinExistence type="predicted"/>
<reference evidence="1 2" key="1">
    <citation type="journal article" date="2006" name="J. Bacteriol.">
        <title>Complete genome sequence of the dehalorespiring bacterium Desulfitobacterium hafniense Y51 and comparison with Dehalococcoides ethenogenes 195.</title>
        <authorList>
            <person name="Nonaka H."/>
            <person name="Keresztes G."/>
            <person name="Shinoda Y."/>
            <person name="Ikenaga Y."/>
            <person name="Abe M."/>
            <person name="Naito K."/>
            <person name="Inatomi K."/>
            <person name="Furukawa K."/>
            <person name="Inui M."/>
            <person name="Yukawa H."/>
        </authorList>
    </citation>
    <scope>NUCLEOTIDE SEQUENCE [LARGE SCALE GENOMIC DNA]</scope>
    <source>
        <strain evidence="1 2">Y51</strain>
    </source>
</reference>
<keyword evidence="2" id="KW-1185">Reference proteome</keyword>
<accession>Q24SB1</accession>
<protein>
    <submittedName>
        <fullName evidence="1">Uncharacterized protein</fullName>
    </submittedName>
</protein>
<gene>
    <name evidence="1" type="ordered locus">DSY3292</name>
</gene>
<organism evidence="1 2">
    <name type="scientific">Desulfitobacterium hafniense (strain Y51)</name>
    <dbReference type="NCBI Taxonomy" id="138119"/>
    <lineage>
        <taxon>Bacteria</taxon>
        <taxon>Bacillati</taxon>
        <taxon>Bacillota</taxon>
        <taxon>Clostridia</taxon>
        <taxon>Eubacteriales</taxon>
        <taxon>Desulfitobacteriaceae</taxon>
        <taxon>Desulfitobacterium</taxon>
    </lineage>
</organism>
<name>Q24SB1_DESHY</name>
<sequence>MESTAHSPYTNFRKTQEGKILRQAPLPWLRQGRGEFATYLFGKVYGDFKIGLPTGMMALFFRRRGSMGSGIAALGNRNIHSRIFSLFLLLLQKDKQGLGKGVQGKALLD</sequence>
<evidence type="ECO:0000313" key="1">
    <source>
        <dbReference type="EMBL" id="BAE85081.1"/>
    </source>
</evidence>
<dbReference type="STRING" id="138119.DSY3292"/>
<dbReference type="HOGENOM" id="CLU_2179584_0_0_9"/>
<dbReference type="KEGG" id="dsy:DSY3292"/>
<dbReference type="Proteomes" id="UP000001946">
    <property type="component" value="Chromosome"/>
</dbReference>
<evidence type="ECO:0000313" key="2">
    <source>
        <dbReference type="Proteomes" id="UP000001946"/>
    </source>
</evidence>
<dbReference type="EMBL" id="AP008230">
    <property type="protein sequence ID" value="BAE85081.1"/>
    <property type="molecule type" value="Genomic_DNA"/>
</dbReference>